<reference evidence="1 2" key="1">
    <citation type="submission" date="2019-08" db="EMBL/GenBank/DDBJ databases">
        <title>Whole genome of Aphis craccivora.</title>
        <authorList>
            <person name="Voronova N.V."/>
            <person name="Shulinski R.S."/>
            <person name="Bandarenka Y.V."/>
            <person name="Zhorov D.G."/>
            <person name="Warner D."/>
        </authorList>
    </citation>
    <scope>NUCLEOTIDE SEQUENCE [LARGE SCALE GENOMIC DNA]</scope>
    <source>
        <strain evidence="1">180601</strain>
        <tissue evidence="1">Whole Body</tissue>
    </source>
</reference>
<comment type="caution">
    <text evidence="1">The sequence shown here is derived from an EMBL/GenBank/DDBJ whole genome shotgun (WGS) entry which is preliminary data.</text>
</comment>
<sequence length="120" mass="13614">MEKGSFDWKTNLVGQSYDEASNMSGNYKGLQSRIRDVNPQANLYMHFYGVQKKRAAIFRENQLKTNSEKNQKSQIHAIQRLSTTRWGSHSAALNVVLKFHDAVIITLKTIRSSEGPSDAK</sequence>
<feature type="non-terminal residue" evidence="1">
    <location>
        <position position="120"/>
    </location>
</feature>
<evidence type="ECO:0000313" key="2">
    <source>
        <dbReference type="Proteomes" id="UP000478052"/>
    </source>
</evidence>
<dbReference type="EMBL" id="VUJU01005119">
    <property type="protein sequence ID" value="KAF0752223.1"/>
    <property type="molecule type" value="Genomic_DNA"/>
</dbReference>
<evidence type="ECO:0000313" key="1">
    <source>
        <dbReference type="EMBL" id="KAF0752223.1"/>
    </source>
</evidence>
<dbReference type="Proteomes" id="UP000478052">
    <property type="component" value="Unassembled WGS sequence"/>
</dbReference>
<name>A0A6G0YAW9_APHCR</name>
<dbReference type="OrthoDB" id="6602615at2759"/>
<gene>
    <name evidence="1" type="ORF">FWK35_00011548</name>
</gene>
<keyword evidence="2" id="KW-1185">Reference proteome</keyword>
<dbReference type="PANTHER" id="PTHR45749:SF21">
    <property type="entry name" value="DUF4371 DOMAIN-CONTAINING PROTEIN"/>
    <property type="match status" value="1"/>
</dbReference>
<dbReference type="PANTHER" id="PTHR45749">
    <property type="match status" value="1"/>
</dbReference>
<dbReference type="AlphaFoldDB" id="A0A6G0YAW9"/>
<organism evidence="1 2">
    <name type="scientific">Aphis craccivora</name>
    <name type="common">Cowpea aphid</name>
    <dbReference type="NCBI Taxonomy" id="307492"/>
    <lineage>
        <taxon>Eukaryota</taxon>
        <taxon>Metazoa</taxon>
        <taxon>Ecdysozoa</taxon>
        <taxon>Arthropoda</taxon>
        <taxon>Hexapoda</taxon>
        <taxon>Insecta</taxon>
        <taxon>Pterygota</taxon>
        <taxon>Neoptera</taxon>
        <taxon>Paraneoptera</taxon>
        <taxon>Hemiptera</taxon>
        <taxon>Sternorrhyncha</taxon>
        <taxon>Aphidomorpha</taxon>
        <taxon>Aphidoidea</taxon>
        <taxon>Aphididae</taxon>
        <taxon>Aphidini</taxon>
        <taxon>Aphis</taxon>
        <taxon>Aphis</taxon>
    </lineage>
</organism>
<proteinExistence type="predicted"/>
<accession>A0A6G0YAW9</accession>
<protein>
    <submittedName>
        <fullName evidence="1">Zinc finger MYM-type protein 1-like</fullName>
    </submittedName>
</protein>